<dbReference type="Gene3D" id="1.25.40.10">
    <property type="entry name" value="Tetratricopeptide repeat domain"/>
    <property type="match status" value="1"/>
</dbReference>
<dbReference type="SUPFAM" id="SSF48452">
    <property type="entry name" value="TPR-like"/>
    <property type="match status" value="1"/>
</dbReference>
<keyword evidence="3 5" id="KW-1133">Transmembrane helix</keyword>
<evidence type="ECO:0000256" key="3">
    <source>
        <dbReference type="ARBA" id="ARBA00022989"/>
    </source>
</evidence>
<evidence type="ECO:0000313" key="7">
    <source>
        <dbReference type="EMBL" id="MFC0408978.1"/>
    </source>
</evidence>
<sequence>MLRAIWLLIVLAVSIAFAWYLRAIGGAIEMRVGDWFVSLPLWVMLVFLVVGFVVLHGLLRGWSALRSWPSRIRARRAARHRAEGDAAVTRTLLALSAGASDQARIEVRRARKLLGDTPHTLLLTAEAERQAGREEAANEAFRALAERDDARFLGLRGLLRSAMQREDWPEAQRLAREAEAAQPGAAWLREERARLALRTHDWSEALALKAPGLSEAALALAASETEGDEDRRAELERRAFQADPGFTPAALAHARQLRASGNERRARTVLQEAWKAAPHPEIAMTYLEGVRDVLERVKGAETLVQSQRTHPESRLLLGREATGALLVGRARAELEELVASGEADRRAFLALVDLERTEQGDTPAGRAAEAKWLRAATAAPPEPHWQCGQCGTVHLNWAPVCGHCGTTGRIAWTGRQGGSQAVFVAEKV</sequence>
<evidence type="ECO:0000256" key="4">
    <source>
        <dbReference type="ARBA" id="ARBA00023136"/>
    </source>
</evidence>
<comment type="subcellular location">
    <subcellularLocation>
        <location evidence="1">Membrane</location>
    </subcellularLocation>
</comment>
<feature type="transmembrane region" description="Helical" evidence="5">
    <location>
        <begin position="39"/>
        <end position="59"/>
    </location>
</feature>
<dbReference type="Proteomes" id="UP001589865">
    <property type="component" value="Unassembled WGS sequence"/>
</dbReference>
<dbReference type="EMBL" id="JBHLUN010000008">
    <property type="protein sequence ID" value="MFC0408978.1"/>
    <property type="molecule type" value="Genomic_DNA"/>
</dbReference>
<keyword evidence="8" id="KW-1185">Reference proteome</keyword>
<proteinExistence type="predicted"/>
<evidence type="ECO:0000259" key="6">
    <source>
        <dbReference type="Pfam" id="PF07219"/>
    </source>
</evidence>
<dbReference type="Pfam" id="PF07219">
    <property type="entry name" value="HemY_N"/>
    <property type="match status" value="1"/>
</dbReference>
<keyword evidence="2 5" id="KW-0812">Transmembrane</keyword>
<dbReference type="RefSeq" id="WP_377044732.1">
    <property type="nucleotide sequence ID" value="NZ_JBHLUN010000008.1"/>
</dbReference>
<dbReference type="InterPro" id="IPR011990">
    <property type="entry name" value="TPR-like_helical_dom_sf"/>
</dbReference>
<evidence type="ECO:0000256" key="5">
    <source>
        <dbReference type="SAM" id="Phobius"/>
    </source>
</evidence>
<keyword evidence="4 5" id="KW-0472">Membrane</keyword>
<gene>
    <name evidence="7" type="ORF">ACFFGY_12005</name>
</gene>
<feature type="domain" description="HemY N-terminal" evidence="6">
    <location>
        <begin position="26"/>
        <end position="132"/>
    </location>
</feature>
<evidence type="ECO:0000256" key="1">
    <source>
        <dbReference type="ARBA" id="ARBA00004370"/>
    </source>
</evidence>
<name>A0ABV6JTC8_9PROT</name>
<evidence type="ECO:0000313" key="8">
    <source>
        <dbReference type="Proteomes" id="UP001589865"/>
    </source>
</evidence>
<comment type="caution">
    <text evidence="7">The sequence shown here is derived from an EMBL/GenBank/DDBJ whole genome shotgun (WGS) entry which is preliminary data.</text>
</comment>
<evidence type="ECO:0000256" key="2">
    <source>
        <dbReference type="ARBA" id="ARBA00022692"/>
    </source>
</evidence>
<reference evidence="7 8" key="1">
    <citation type="submission" date="2024-09" db="EMBL/GenBank/DDBJ databases">
        <authorList>
            <person name="Sun Q."/>
            <person name="Mori K."/>
        </authorList>
    </citation>
    <scope>NUCLEOTIDE SEQUENCE [LARGE SCALE GENOMIC DNA]</scope>
    <source>
        <strain evidence="7 8">TBRC 5777</strain>
    </source>
</reference>
<protein>
    <submittedName>
        <fullName evidence="7">Heme biosynthesis HemY N-terminal domain-containing protein</fullName>
    </submittedName>
</protein>
<dbReference type="InterPro" id="IPR010817">
    <property type="entry name" value="HemY_N"/>
</dbReference>
<accession>A0ABV6JTC8</accession>
<organism evidence="7 8">
    <name type="scientific">Roseomonas elaeocarpi</name>
    <dbReference type="NCBI Taxonomy" id="907779"/>
    <lineage>
        <taxon>Bacteria</taxon>
        <taxon>Pseudomonadati</taxon>
        <taxon>Pseudomonadota</taxon>
        <taxon>Alphaproteobacteria</taxon>
        <taxon>Acetobacterales</taxon>
        <taxon>Roseomonadaceae</taxon>
        <taxon>Roseomonas</taxon>
    </lineage>
</organism>